<feature type="repeat" description="TPR" evidence="5">
    <location>
        <begin position="168"/>
        <end position="201"/>
    </location>
</feature>
<gene>
    <name evidence="7" type="primary">ccmI</name>
    <name evidence="7" type="ORF">O4H49_09155</name>
</gene>
<dbReference type="Pfam" id="PF23914">
    <property type="entry name" value="TPR_CcmH_CycH"/>
    <property type="match status" value="1"/>
</dbReference>
<dbReference type="SUPFAM" id="SSF48452">
    <property type="entry name" value="TPR-like"/>
    <property type="match status" value="1"/>
</dbReference>
<evidence type="ECO:0000259" key="6">
    <source>
        <dbReference type="Pfam" id="PF23914"/>
    </source>
</evidence>
<keyword evidence="3" id="KW-0201">Cytochrome c-type biogenesis</keyword>
<name>A0ABT4LIK9_9PROT</name>
<dbReference type="PANTHER" id="PTHR47870:SF1">
    <property type="entry name" value="CYTOCHROME C-TYPE BIOGENESIS PROTEIN CCMH"/>
    <property type="match status" value="1"/>
</dbReference>
<dbReference type="InterPro" id="IPR019734">
    <property type="entry name" value="TPR_rpt"/>
</dbReference>
<feature type="domain" description="Cytochrome c-type biogenesis protein H TPR" evidence="6">
    <location>
        <begin position="138"/>
        <end position="274"/>
    </location>
</feature>
<dbReference type="InterPro" id="IPR056413">
    <property type="entry name" value="TPR_CcmH_CycH"/>
</dbReference>
<evidence type="ECO:0000256" key="4">
    <source>
        <dbReference type="ARBA" id="ARBA00022803"/>
    </source>
</evidence>
<dbReference type="PANTHER" id="PTHR47870">
    <property type="entry name" value="CYTOCHROME C-TYPE BIOGENESIS PROTEIN CCMH"/>
    <property type="match status" value="1"/>
</dbReference>
<dbReference type="EMBL" id="JAPWGY010000003">
    <property type="protein sequence ID" value="MCZ4280942.1"/>
    <property type="molecule type" value="Genomic_DNA"/>
</dbReference>
<dbReference type="RefSeq" id="WP_269423128.1">
    <property type="nucleotide sequence ID" value="NZ_JAPWGY010000003.1"/>
</dbReference>
<comment type="subcellular location">
    <subcellularLocation>
        <location evidence="1">Cell envelope</location>
    </subcellularLocation>
</comment>
<accession>A0ABT4LIK9</accession>
<dbReference type="InterPro" id="IPR011990">
    <property type="entry name" value="TPR-like_helical_dom_sf"/>
</dbReference>
<sequence length="407" mass="44261">MIFWITIATLSALSLLVLLKPLMKSAESAPADTAESDLAVYKDQLEEIERDLSAGNLAPTQAETAKLEIQRRILNASDGQSSTTSGNPLPAPAIRALVWGLVVSFPLGGILLYLQLGSPDLGGQPFAQRDIAAEQATIINQQENARNSEMLILAEKLEARLKQDPEKPDGWMLLGSTYAELQEFARAEEAFRNAEKFSPPSPVIYGAIGEMLVVQNNGQVTNEAIKLFRQSLELDPRDARGLYYSGLALAQAGDTNSALQVWLTLRKTTQEDDPWLPVLDSRIGELADTLQLNAEELIATAPALSAALPESQRPVGPDSEDMAAAAELSNEDRQAMINGMVDQLAERLEATPDDFEGWLRLIRSYHTLGRGDDLATALEQAEKAASRQADASLASTQLQDLKKELDL</sequence>
<comment type="caution">
    <text evidence="7">The sequence shown here is derived from an EMBL/GenBank/DDBJ whole genome shotgun (WGS) entry which is preliminary data.</text>
</comment>
<protein>
    <submittedName>
        <fullName evidence="7">C-type cytochrome biogenesis protein CcmI</fullName>
    </submittedName>
</protein>
<evidence type="ECO:0000256" key="5">
    <source>
        <dbReference type="PROSITE-ProRule" id="PRU00339"/>
    </source>
</evidence>
<evidence type="ECO:0000313" key="7">
    <source>
        <dbReference type="EMBL" id="MCZ4280942.1"/>
    </source>
</evidence>
<organism evidence="7 8">
    <name type="scientific">Kiloniella laminariae</name>
    <dbReference type="NCBI Taxonomy" id="454162"/>
    <lineage>
        <taxon>Bacteria</taxon>
        <taxon>Pseudomonadati</taxon>
        <taxon>Pseudomonadota</taxon>
        <taxon>Alphaproteobacteria</taxon>
        <taxon>Rhodospirillales</taxon>
        <taxon>Kiloniellaceae</taxon>
        <taxon>Kiloniella</taxon>
    </lineage>
</organism>
<evidence type="ECO:0000256" key="2">
    <source>
        <dbReference type="ARBA" id="ARBA00022737"/>
    </source>
</evidence>
<dbReference type="InterPro" id="IPR017560">
    <property type="entry name" value="Cyt_c_biogenesis_CcmI"/>
</dbReference>
<dbReference type="NCBIfam" id="TIGR03142">
    <property type="entry name" value="cytochro_ccmI"/>
    <property type="match status" value="1"/>
</dbReference>
<evidence type="ECO:0000313" key="8">
    <source>
        <dbReference type="Proteomes" id="UP001069802"/>
    </source>
</evidence>
<dbReference type="Proteomes" id="UP001069802">
    <property type="component" value="Unassembled WGS sequence"/>
</dbReference>
<keyword evidence="4 5" id="KW-0802">TPR repeat</keyword>
<reference evidence="7" key="1">
    <citation type="submission" date="2022-12" db="EMBL/GenBank/DDBJ databases">
        <title>Bacterial isolates from different developmental stages of Nematostella vectensis.</title>
        <authorList>
            <person name="Fraune S."/>
        </authorList>
    </citation>
    <scope>NUCLEOTIDE SEQUENCE</scope>
    <source>
        <strain evidence="7">G21630-S1</strain>
    </source>
</reference>
<evidence type="ECO:0000256" key="3">
    <source>
        <dbReference type="ARBA" id="ARBA00022748"/>
    </source>
</evidence>
<dbReference type="Gene3D" id="1.25.40.10">
    <property type="entry name" value="Tetratricopeptide repeat domain"/>
    <property type="match status" value="2"/>
</dbReference>
<evidence type="ECO:0000256" key="1">
    <source>
        <dbReference type="ARBA" id="ARBA00004196"/>
    </source>
</evidence>
<keyword evidence="2" id="KW-0677">Repeat</keyword>
<dbReference type="InterPro" id="IPR051263">
    <property type="entry name" value="C-type_cytochrome_biogenesis"/>
</dbReference>
<proteinExistence type="predicted"/>
<dbReference type="PROSITE" id="PS50005">
    <property type="entry name" value="TPR"/>
    <property type="match status" value="1"/>
</dbReference>
<keyword evidence="8" id="KW-1185">Reference proteome</keyword>
<dbReference type="SMART" id="SM00028">
    <property type="entry name" value="TPR"/>
    <property type="match status" value="2"/>
</dbReference>